<dbReference type="Gene3D" id="3.20.20.60">
    <property type="entry name" value="Phosphoenolpyruvate-binding domains"/>
    <property type="match status" value="1"/>
</dbReference>
<dbReference type="InterPro" id="IPR004701">
    <property type="entry name" value="PTS_EIIA_man-typ"/>
</dbReference>
<organism evidence="12 13">
    <name type="scientific">Acidithiobacillus caldus</name>
    <dbReference type="NCBI Taxonomy" id="33059"/>
    <lineage>
        <taxon>Bacteria</taxon>
        <taxon>Pseudomonadati</taxon>
        <taxon>Pseudomonadota</taxon>
        <taxon>Acidithiobacillia</taxon>
        <taxon>Acidithiobacillales</taxon>
        <taxon>Acidithiobacillaceae</taxon>
        <taxon>Acidithiobacillus</taxon>
    </lineage>
</organism>
<feature type="domain" description="HPr" evidence="11">
    <location>
        <begin position="159"/>
        <end position="249"/>
    </location>
</feature>
<comment type="cofactor">
    <cofactor evidence="1">
        <name>Mg(2+)</name>
        <dbReference type="ChEBI" id="CHEBI:18420"/>
    </cofactor>
</comment>
<evidence type="ECO:0000313" key="12">
    <source>
        <dbReference type="EMBL" id="OFC30200.1"/>
    </source>
</evidence>
<dbReference type="PANTHER" id="PTHR46244:SF3">
    <property type="entry name" value="PHOSPHOENOLPYRUVATE-PROTEIN PHOSPHOTRANSFERASE"/>
    <property type="match status" value="1"/>
</dbReference>
<dbReference type="InterPro" id="IPR015813">
    <property type="entry name" value="Pyrv/PenolPyrv_kinase-like_dom"/>
</dbReference>
<evidence type="ECO:0000259" key="10">
    <source>
        <dbReference type="PROSITE" id="PS51096"/>
    </source>
</evidence>
<dbReference type="GO" id="GO:0009401">
    <property type="term" value="P:phosphoenolpyruvate-dependent sugar phosphotransferase system"/>
    <property type="evidence" value="ECO:0007669"/>
    <property type="project" value="InterPro"/>
</dbReference>
<dbReference type="InterPro" id="IPR040442">
    <property type="entry name" value="Pyrv_kinase-like_dom_sf"/>
</dbReference>
<evidence type="ECO:0000259" key="11">
    <source>
        <dbReference type="PROSITE" id="PS51350"/>
    </source>
</evidence>
<evidence type="ECO:0000256" key="9">
    <source>
        <dbReference type="SAM" id="MobiDB-lite"/>
    </source>
</evidence>
<dbReference type="Pfam" id="PF00391">
    <property type="entry name" value="PEP-utilizers"/>
    <property type="match status" value="1"/>
</dbReference>
<dbReference type="Gene3D" id="1.10.274.10">
    <property type="entry name" value="PtsI, HPr-binding domain"/>
    <property type="match status" value="1"/>
</dbReference>
<evidence type="ECO:0000256" key="3">
    <source>
        <dbReference type="ARBA" id="ARBA00016544"/>
    </source>
</evidence>
<dbReference type="InterPro" id="IPR000121">
    <property type="entry name" value="PEP_util_C"/>
</dbReference>
<dbReference type="PROSITE" id="PS51096">
    <property type="entry name" value="PTS_EIIA_TYPE_4"/>
    <property type="match status" value="1"/>
</dbReference>
<evidence type="ECO:0000256" key="6">
    <source>
        <dbReference type="ARBA" id="ARBA00022777"/>
    </source>
</evidence>
<dbReference type="GO" id="GO:0046872">
    <property type="term" value="F:metal ion binding"/>
    <property type="evidence" value="ECO:0007669"/>
    <property type="project" value="UniProtKB-KW"/>
</dbReference>
<dbReference type="Pfam" id="PF03610">
    <property type="entry name" value="EIIA-man"/>
    <property type="match status" value="1"/>
</dbReference>
<dbReference type="SUPFAM" id="SSF47831">
    <property type="entry name" value="Enzyme I of the PEP:sugar phosphotransferase system HPr-binding (sub)domain"/>
    <property type="match status" value="1"/>
</dbReference>
<keyword evidence="5" id="KW-0479">Metal-binding</keyword>
<accession>A0A1E7YKQ1</accession>
<dbReference type="InterPro" id="IPR036662">
    <property type="entry name" value="PTS_EIIA_man-typ_sf"/>
</dbReference>
<name>A0A1E7YKQ1_9PROT</name>
<gene>
    <name evidence="12" type="ORF">BAE27_12120</name>
</gene>
<sequence length="797" mass="84109">MADALLGLLRQVAPDLRVAVAAGAGEDGRELGTDATAILRALEDLGNAAGVLILLDLGSALLSAQTALSLLDAPQRAPVRICPAPYVEGALAAAVAAGGGANLDDVCQAALGALESKRDALAEAPRAGSIGADDDPPQDGEASAKPDDDKLHSIEGLDLQSIEVTLSDPAGLHLRPAAALLRLAQQAPGAFFVSIDGGATRLPLDSLSRLLRLDRRPGQKLWLYANQNPQATAQLEEMAKLLTSAPAAVTIASSPRAGAAITRDDVSESHQVASHATPRPAVPGLAMGPVHILRRARKAQPETQQKGDPQAELRKIQGAWQKVLDAAPADEILAAQSLFLQDPALIQGVQRRILVEHLSAAEAWVAAVQGLRNDLEAIQDPALRARLSDLDDLSARVLEALGVLGDWQLPTSGACILLAEDLPPSVARRLSHDRILGVLDRRGGPQSHAAILLRAANIPYLVGIGPAPIAEGQMVAMDAGAGRYALDPTAEEQKAFAKRIVASAIATVPSQPITSLALADGSRVEFWANVASPNEAKAAASLGVAGIGLLRSEMLFLGATQAPTEFEQIERIQELLQAAGQRPVILRVLDAGADKSFPFLRLGAEPNPALGLRGIRVLERRPDFFRSHLRALLRAGVGYDLRLLLPMVTIVQEVARTRQLLERLHAELSAEKIPHLWPVSLGIMVEVPAVALKIQDFVPLADFFSVGSNDLGQYTWAVDREQGDLGEIEASGRAALLDLCALVAQQKQRPVSVCGEAAADPSMARAFIARGIRRLSVAPALIPALDRALRESDIHSA</sequence>
<feature type="domain" description="PTS EIIA type-4" evidence="10">
    <location>
        <begin position="1"/>
        <end position="121"/>
    </location>
</feature>
<dbReference type="InterPro" id="IPR000032">
    <property type="entry name" value="HPr-like"/>
</dbReference>
<dbReference type="Gene3D" id="3.30.1340.10">
    <property type="entry name" value="HPr-like"/>
    <property type="match status" value="1"/>
</dbReference>
<dbReference type="EMBL" id="LZYE01000343">
    <property type="protein sequence ID" value="OFC30200.1"/>
    <property type="molecule type" value="Genomic_DNA"/>
</dbReference>
<dbReference type="Gene3D" id="3.40.50.510">
    <property type="entry name" value="Phosphotransferase system, mannose-type IIA component"/>
    <property type="match status" value="1"/>
</dbReference>
<dbReference type="SUPFAM" id="SSF55594">
    <property type="entry name" value="HPr-like"/>
    <property type="match status" value="1"/>
</dbReference>
<keyword evidence="7" id="KW-0460">Magnesium</keyword>
<comment type="caution">
    <text evidence="12">The sequence shown here is derived from an EMBL/GenBank/DDBJ whole genome shotgun (WGS) entry which is preliminary data.</text>
</comment>
<dbReference type="SUPFAM" id="SSF53062">
    <property type="entry name" value="PTS system fructose IIA component-like"/>
    <property type="match status" value="1"/>
</dbReference>
<evidence type="ECO:0000256" key="8">
    <source>
        <dbReference type="ARBA" id="ARBA00033235"/>
    </source>
</evidence>
<evidence type="ECO:0000313" key="13">
    <source>
        <dbReference type="Proteomes" id="UP000175616"/>
    </source>
</evidence>
<dbReference type="GO" id="GO:0016301">
    <property type="term" value="F:kinase activity"/>
    <property type="evidence" value="ECO:0007669"/>
    <property type="project" value="UniProtKB-KW"/>
</dbReference>
<evidence type="ECO:0000256" key="2">
    <source>
        <dbReference type="ARBA" id="ARBA00007837"/>
    </source>
</evidence>
<dbReference type="PROSITE" id="PS51350">
    <property type="entry name" value="PTS_HPR_DOM"/>
    <property type="match status" value="1"/>
</dbReference>
<dbReference type="InterPro" id="IPR008731">
    <property type="entry name" value="PTS_EIN"/>
</dbReference>
<dbReference type="InterPro" id="IPR008279">
    <property type="entry name" value="PEP-util_enz_mobile_dom"/>
</dbReference>
<dbReference type="PANTHER" id="PTHR46244">
    <property type="entry name" value="PHOSPHOENOLPYRUVATE-PROTEIN PHOSPHOTRANSFERASE"/>
    <property type="match status" value="1"/>
</dbReference>
<comment type="similarity">
    <text evidence="2">Belongs to the PEP-utilizing enzyme family.</text>
</comment>
<dbReference type="Pfam" id="PF05524">
    <property type="entry name" value="PEP-utilisers_N"/>
    <property type="match status" value="1"/>
</dbReference>
<protein>
    <recommendedName>
        <fullName evidence="3">Phosphoenolpyruvate-protein phosphotransferase</fullName>
    </recommendedName>
    <alternativeName>
        <fullName evidence="8">Phosphotransferase system, enzyme I</fullName>
    </alternativeName>
</protein>
<dbReference type="InterPro" id="IPR036618">
    <property type="entry name" value="PtsI_HPr-bd_sf"/>
</dbReference>
<evidence type="ECO:0000256" key="1">
    <source>
        <dbReference type="ARBA" id="ARBA00001946"/>
    </source>
</evidence>
<dbReference type="Pfam" id="PF02896">
    <property type="entry name" value="PEP-utilizers_C"/>
    <property type="match status" value="1"/>
</dbReference>
<proteinExistence type="inferred from homology"/>
<dbReference type="AlphaFoldDB" id="A0A1E7YKQ1"/>
<dbReference type="InterPro" id="IPR050499">
    <property type="entry name" value="PEP-utilizing_PTS_enzyme"/>
</dbReference>
<dbReference type="PRINTS" id="PR01736">
    <property type="entry name" value="PHPHTRNFRASE"/>
</dbReference>
<keyword evidence="4" id="KW-0808">Transferase</keyword>
<evidence type="ECO:0000256" key="5">
    <source>
        <dbReference type="ARBA" id="ARBA00022723"/>
    </source>
</evidence>
<dbReference type="Proteomes" id="UP000175616">
    <property type="component" value="Unassembled WGS sequence"/>
</dbReference>
<dbReference type="InterPro" id="IPR036637">
    <property type="entry name" value="Phosphohistidine_dom_sf"/>
</dbReference>
<keyword evidence="6" id="KW-0418">Kinase</keyword>
<dbReference type="GO" id="GO:0016020">
    <property type="term" value="C:membrane"/>
    <property type="evidence" value="ECO:0007669"/>
    <property type="project" value="InterPro"/>
</dbReference>
<dbReference type="Pfam" id="PF00381">
    <property type="entry name" value="PTS-HPr"/>
    <property type="match status" value="1"/>
</dbReference>
<dbReference type="SUPFAM" id="SSF51621">
    <property type="entry name" value="Phosphoenolpyruvate/pyruvate domain"/>
    <property type="match status" value="1"/>
</dbReference>
<reference evidence="12 13" key="1">
    <citation type="submission" date="2016-06" db="EMBL/GenBank/DDBJ databases">
        <title>Gene turnover analysis identifies the evolutionary adaptation of the extremophile Acidithiobacillus caldus.</title>
        <authorList>
            <person name="Zhang X."/>
        </authorList>
    </citation>
    <scope>NUCLEOTIDE SEQUENCE [LARGE SCALE GENOMIC DNA]</scope>
    <source>
        <strain evidence="12 13">DX</strain>
    </source>
</reference>
<dbReference type="InterPro" id="IPR035895">
    <property type="entry name" value="HPr-like_sf"/>
</dbReference>
<evidence type="ECO:0000256" key="7">
    <source>
        <dbReference type="ARBA" id="ARBA00022842"/>
    </source>
</evidence>
<evidence type="ECO:0000256" key="4">
    <source>
        <dbReference type="ARBA" id="ARBA00022679"/>
    </source>
</evidence>
<feature type="region of interest" description="Disordered" evidence="9">
    <location>
        <begin position="127"/>
        <end position="150"/>
    </location>
</feature>
<dbReference type="Gene3D" id="3.50.30.10">
    <property type="entry name" value="Phosphohistidine domain"/>
    <property type="match status" value="1"/>
</dbReference>
<dbReference type="SUPFAM" id="SSF52009">
    <property type="entry name" value="Phosphohistidine domain"/>
    <property type="match status" value="1"/>
</dbReference>